<dbReference type="Proteomes" id="UP000694005">
    <property type="component" value="Chromosome A03"/>
</dbReference>
<evidence type="ECO:0000313" key="9">
    <source>
        <dbReference type="EMBL" id="VDC79974.1"/>
    </source>
</evidence>
<dbReference type="Gene3D" id="3.80.10.10">
    <property type="entry name" value="Ribonuclease Inhibitor"/>
    <property type="match status" value="1"/>
</dbReference>
<dbReference type="InterPro" id="IPR046956">
    <property type="entry name" value="RLP23-like"/>
</dbReference>
<dbReference type="SUPFAM" id="SSF52058">
    <property type="entry name" value="L domain-like"/>
    <property type="match status" value="1"/>
</dbReference>
<dbReference type="Pfam" id="PF00560">
    <property type="entry name" value="LRR_1"/>
    <property type="match status" value="2"/>
</dbReference>
<dbReference type="InterPro" id="IPR001611">
    <property type="entry name" value="Leu-rich_rpt"/>
</dbReference>
<feature type="non-terminal residue" evidence="9">
    <location>
        <position position="1"/>
    </location>
</feature>
<dbReference type="Gramene" id="A03p19240.2_BraZ1">
    <property type="protein sequence ID" value="A03p19240.2_BraZ1.CDS.1"/>
    <property type="gene ID" value="A03g19240.2_BraZ1"/>
</dbReference>
<evidence type="ECO:0000256" key="2">
    <source>
        <dbReference type="ARBA" id="ARBA00022692"/>
    </source>
</evidence>
<gene>
    <name evidence="9" type="ORF">BRAA03T11192Z</name>
    <name evidence="8" type="ORF">BRAPAZ1V2_A03P19240.2</name>
</gene>
<evidence type="ECO:0000256" key="1">
    <source>
        <dbReference type="ARBA" id="ARBA00004479"/>
    </source>
</evidence>
<dbReference type="GO" id="GO:0016020">
    <property type="term" value="C:membrane"/>
    <property type="evidence" value="ECO:0007669"/>
    <property type="project" value="UniProtKB-SubCell"/>
</dbReference>
<evidence type="ECO:0000256" key="4">
    <source>
        <dbReference type="ARBA" id="ARBA00022989"/>
    </source>
</evidence>
<evidence type="ECO:0000256" key="5">
    <source>
        <dbReference type="ARBA" id="ARBA00023136"/>
    </source>
</evidence>
<proteinExistence type="predicted"/>
<dbReference type="AlphaFoldDB" id="A0A3P5ZX93"/>
<evidence type="ECO:0000256" key="7">
    <source>
        <dbReference type="ARBA" id="ARBA00023180"/>
    </source>
</evidence>
<dbReference type="EMBL" id="LS974619">
    <property type="protein sequence ID" value="CAG7880581.1"/>
    <property type="molecule type" value="Genomic_DNA"/>
</dbReference>
<accession>A0A3P5ZX93</accession>
<keyword evidence="2" id="KW-0812">Transmembrane</keyword>
<dbReference type="PANTHER" id="PTHR48063">
    <property type="entry name" value="LRR RECEPTOR-LIKE KINASE"/>
    <property type="match status" value="1"/>
</dbReference>
<evidence type="ECO:0000256" key="3">
    <source>
        <dbReference type="ARBA" id="ARBA00022729"/>
    </source>
</evidence>
<sequence>TLDLSRNRFSGAIPQSLGAISYQPTLNLSYNKLEGSIPKHLKFKDPSIYIGNELLCGKPLSKKCTRKQQNVVVNIPVYSPKYK</sequence>
<dbReference type="EMBL" id="LR031572">
    <property type="protein sequence ID" value="VDC79974.1"/>
    <property type="molecule type" value="Genomic_DNA"/>
</dbReference>
<keyword evidence="3" id="KW-0732">Signal</keyword>
<reference evidence="9" key="1">
    <citation type="submission" date="2018-11" db="EMBL/GenBank/DDBJ databases">
        <authorList>
            <consortium name="Genoscope - CEA"/>
            <person name="William W."/>
        </authorList>
    </citation>
    <scope>NUCLEOTIDE SEQUENCE</scope>
</reference>
<dbReference type="PANTHER" id="PTHR48063:SF97">
    <property type="entry name" value="DISEASE RESISTANCE FAMILY PROTEIN _ LRR FAMILY PROTEIN"/>
    <property type="match status" value="1"/>
</dbReference>
<protein>
    <submittedName>
        <fullName evidence="8">Uncharacterized protein</fullName>
    </submittedName>
</protein>
<keyword evidence="5" id="KW-0472">Membrane</keyword>
<evidence type="ECO:0000313" key="8">
    <source>
        <dbReference type="EMBL" id="CAG7880581.1"/>
    </source>
</evidence>
<dbReference type="InterPro" id="IPR032675">
    <property type="entry name" value="LRR_dom_sf"/>
</dbReference>
<evidence type="ECO:0000256" key="6">
    <source>
        <dbReference type="ARBA" id="ARBA00023170"/>
    </source>
</evidence>
<name>A0A3P5ZX93_BRACM</name>
<keyword evidence="7" id="KW-0325">Glycoprotein</keyword>
<keyword evidence="6" id="KW-0675">Receptor</keyword>
<keyword evidence="4" id="KW-1133">Transmembrane helix</keyword>
<organism evidence="9">
    <name type="scientific">Brassica campestris</name>
    <name type="common">Field mustard</name>
    <dbReference type="NCBI Taxonomy" id="3711"/>
    <lineage>
        <taxon>Eukaryota</taxon>
        <taxon>Viridiplantae</taxon>
        <taxon>Streptophyta</taxon>
        <taxon>Embryophyta</taxon>
        <taxon>Tracheophyta</taxon>
        <taxon>Spermatophyta</taxon>
        <taxon>Magnoliopsida</taxon>
        <taxon>eudicotyledons</taxon>
        <taxon>Gunneridae</taxon>
        <taxon>Pentapetalae</taxon>
        <taxon>rosids</taxon>
        <taxon>malvids</taxon>
        <taxon>Brassicales</taxon>
        <taxon>Brassicaceae</taxon>
        <taxon>Brassiceae</taxon>
        <taxon>Brassica</taxon>
    </lineage>
</organism>
<comment type="subcellular location">
    <subcellularLocation>
        <location evidence="1">Membrane</location>
        <topology evidence="1">Single-pass type I membrane protein</topology>
    </subcellularLocation>
</comment>